<proteinExistence type="predicted"/>
<protein>
    <submittedName>
        <fullName evidence="7">AcrR family transcriptional regulator</fullName>
    </submittedName>
</protein>
<dbReference type="Pfam" id="PF00440">
    <property type="entry name" value="TetR_N"/>
    <property type="match status" value="1"/>
</dbReference>
<dbReference type="Proteomes" id="UP001180845">
    <property type="component" value="Unassembled WGS sequence"/>
</dbReference>
<evidence type="ECO:0000256" key="3">
    <source>
        <dbReference type="ARBA" id="ARBA00023125"/>
    </source>
</evidence>
<dbReference type="Pfam" id="PF13977">
    <property type="entry name" value="TetR_C_6"/>
    <property type="match status" value="1"/>
</dbReference>
<keyword evidence="4" id="KW-0804">Transcription</keyword>
<dbReference type="SUPFAM" id="SSF48498">
    <property type="entry name" value="Tetracyclin repressor-like, C-terminal domain"/>
    <property type="match status" value="1"/>
</dbReference>
<accession>A0AAE3ZB68</accession>
<feature type="domain" description="HTH tetR-type" evidence="6">
    <location>
        <begin position="8"/>
        <end position="68"/>
    </location>
</feature>
<evidence type="ECO:0000259" key="6">
    <source>
        <dbReference type="PROSITE" id="PS50977"/>
    </source>
</evidence>
<dbReference type="PROSITE" id="PS50977">
    <property type="entry name" value="HTH_TETR_2"/>
    <property type="match status" value="1"/>
</dbReference>
<name>A0AAE3ZB68_9ACTN</name>
<comment type="caution">
    <text evidence="7">The sequence shown here is derived from an EMBL/GenBank/DDBJ whole genome shotgun (WGS) entry which is preliminary data.</text>
</comment>
<dbReference type="PANTHER" id="PTHR30055">
    <property type="entry name" value="HTH-TYPE TRANSCRIPTIONAL REGULATOR RUTR"/>
    <property type="match status" value="1"/>
</dbReference>
<keyword evidence="2" id="KW-0805">Transcription regulation</keyword>
<keyword evidence="1" id="KW-0678">Repressor</keyword>
<gene>
    <name evidence="7" type="ORF">JOF55_000846</name>
</gene>
<organism evidence="7 8">
    <name type="scientific">Haloactinomyces albus</name>
    <dbReference type="NCBI Taxonomy" id="1352928"/>
    <lineage>
        <taxon>Bacteria</taxon>
        <taxon>Bacillati</taxon>
        <taxon>Actinomycetota</taxon>
        <taxon>Actinomycetes</taxon>
        <taxon>Actinopolysporales</taxon>
        <taxon>Actinopolysporaceae</taxon>
        <taxon>Haloactinomyces</taxon>
    </lineage>
</organism>
<evidence type="ECO:0000256" key="1">
    <source>
        <dbReference type="ARBA" id="ARBA00022491"/>
    </source>
</evidence>
<evidence type="ECO:0000256" key="4">
    <source>
        <dbReference type="ARBA" id="ARBA00023163"/>
    </source>
</evidence>
<dbReference type="AlphaFoldDB" id="A0AAE3ZB68"/>
<evidence type="ECO:0000256" key="2">
    <source>
        <dbReference type="ARBA" id="ARBA00023015"/>
    </source>
</evidence>
<feature type="DNA-binding region" description="H-T-H motif" evidence="5">
    <location>
        <begin position="31"/>
        <end position="50"/>
    </location>
</feature>
<reference evidence="7" key="1">
    <citation type="submission" date="2023-07" db="EMBL/GenBank/DDBJ databases">
        <title>Sequencing the genomes of 1000 actinobacteria strains.</title>
        <authorList>
            <person name="Klenk H.-P."/>
        </authorList>
    </citation>
    <scope>NUCLEOTIDE SEQUENCE</scope>
    <source>
        <strain evidence="7">DSM 45977</strain>
    </source>
</reference>
<evidence type="ECO:0000313" key="8">
    <source>
        <dbReference type="Proteomes" id="UP001180845"/>
    </source>
</evidence>
<dbReference type="PANTHER" id="PTHR30055:SF234">
    <property type="entry name" value="HTH-TYPE TRANSCRIPTIONAL REGULATOR BETI"/>
    <property type="match status" value="1"/>
</dbReference>
<dbReference type="InterPro" id="IPR001647">
    <property type="entry name" value="HTH_TetR"/>
</dbReference>
<evidence type="ECO:0000313" key="7">
    <source>
        <dbReference type="EMBL" id="MDR7300665.1"/>
    </source>
</evidence>
<dbReference type="GO" id="GO:0000976">
    <property type="term" value="F:transcription cis-regulatory region binding"/>
    <property type="evidence" value="ECO:0007669"/>
    <property type="project" value="TreeGrafter"/>
</dbReference>
<keyword evidence="8" id="KW-1185">Reference proteome</keyword>
<dbReference type="Gene3D" id="1.10.357.10">
    <property type="entry name" value="Tetracycline Repressor, domain 2"/>
    <property type="match status" value="1"/>
</dbReference>
<dbReference type="EMBL" id="JAVDXW010000001">
    <property type="protein sequence ID" value="MDR7300665.1"/>
    <property type="molecule type" value="Genomic_DNA"/>
</dbReference>
<dbReference type="InterPro" id="IPR036271">
    <property type="entry name" value="Tet_transcr_reg_TetR-rel_C_sf"/>
</dbReference>
<keyword evidence="3 5" id="KW-0238">DNA-binding</keyword>
<evidence type="ECO:0000256" key="5">
    <source>
        <dbReference type="PROSITE-ProRule" id="PRU00335"/>
    </source>
</evidence>
<dbReference type="InterPro" id="IPR039538">
    <property type="entry name" value="BetI_C"/>
</dbReference>
<dbReference type="SUPFAM" id="SSF46689">
    <property type="entry name" value="Homeodomain-like"/>
    <property type="match status" value="1"/>
</dbReference>
<dbReference type="RefSeq" id="WP_310269805.1">
    <property type="nucleotide sequence ID" value="NZ_JAVDXW010000001.1"/>
</dbReference>
<sequence>MPKRVDHEKRRQKIAEAVWRIAADRGLEAASLREVGTEAGVSMGRIQHYFASKDRMILFACEYMVELAEQGARELSTASADPEAPRSIIRGALARTLPLDEQQRIGTGVWFAFLTRATGDHDLAAFIRRAWAGTLDLVAGQIRRGQENGDIPAGVDPKQEAVALVALTDGLVSHLMVGHYTGEEALSAVDNHLDRLFG</sequence>
<dbReference type="InterPro" id="IPR050109">
    <property type="entry name" value="HTH-type_TetR-like_transc_reg"/>
</dbReference>
<dbReference type="InterPro" id="IPR009057">
    <property type="entry name" value="Homeodomain-like_sf"/>
</dbReference>
<dbReference type="GO" id="GO:0003700">
    <property type="term" value="F:DNA-binding transcription factor activity"/>
    <property type="evidence" value="ECO:0007669"/>
    <property type="project" value="TreeGrafter"/>
</dbReference>